<dbReference type="GO" id="GO:0003676">
    <property type="term" value="F:nucleic acid binding"/>
    <property type="evidence" value="ECO:0007669"/>
    <property type="project" value="InterPro"/>
</dbReference>
<organism evidence="1 2">
    <name type="scientific">Paramuricea clavata</name>
    <name type="common">Red gorgonian</name>
    <name type="synonym">Violescent sea-whip</name>
    <dbReference type="NCBI Taxonomy" id="317549"/>
    <lineage>
        <taxon>Eukaryota</taxon>
        <taxon>Metazoa</taxon>
        <taxon>Cnidaria</taxon>
        <taxon>Anthozoa</taxon>
        <taxon>Octocorallia</taxon>
        <taxon>Malacalcyonacea</taxon>
        <taxon>Plexauridae</taxon>
        <taxon>Paramuricea</taxon>
    </lineage>
</organism>
<dbReference type="PANTHER" id="PTHR38681:SF1">
    <property type="entry name" value="RETROVIRUS-RELATED POL POLYPROTEIN FROM TRANSPOSON 412-LIKE PROTEIN"/>
    <property type="match status" value="1"/>
</dbReference>
<reference evidence="1" key="1">
    <citation type="submission" date="2020-04" db="EMBL/GenBank/DDBJ databases">
        <authorList>
            <person name="Alioto T."/>
            <person name="Alioto T."/>
            <person name="Gomez Garrido J."/>
        </authorList>
    </citation>
    <scope>NUCLEOTIDE SEQUENCE</scope>
    <source>
        <strain evidence="1">A484AB</strain>
    </source>
</reference>
<comment type="caution">
    <text evidence="1">The sequence shown here is derived from an EMBL/GenBank/DDBJ whole genome shotgun (WGS) entry which is preliminary data.</text>
</comment>
<dbReference type="GO" id="GO:0015074">
    <property type="term" value="P:DNA integration"/>
    <property type="evidence" value="ECO:0007669"/>
    <property type="project" value="InterPro"/>
</dbReference>
<keyword evidence="2" id="KW-1185">Reference proteome</keyword>
<dbReference type="OrthoDB" id="775972at2759"/>
<dbReference type="PANTHER" id="PTHR38681">
    <property type="entry name" value="RETROVIRUS-RELATED POL POLYPROTEIN FROM TRANSPOSON 412-LIKE PROTEIN-RELATED"/>
    <property type="match status" value="1"/>
</dbReference>
<evidence type="ECO:0000313" key="1">
    <source>
        <dbReference type="EMBL" id="CAB4045222.1"/>
    </source>
</evidence>
<dbReference type="AlphaFoldDB" id="A0A7D9KKP4"/>
<gene>
    <name evidence="1" type="ORF">PACLA_8A057425</name>
</gene>
<dbReference type="PROSITE" id="PS50994">
    <property type="entry name" value="INTEGRASE"/>
    <property type="match status" value="1"/>
</dbReference>
<name>A0A7D9KKP4_PARCT</name>
<protein>
    <submittedName>
        <fullName evidence="1">Transposon Ty3-G Gag-Pol poly</fullName>
    </submittedName>
</protein>
<dbReference type="InterPro" id="IPR012337">
    <property type="entry name" value="RNaseH-like_sf"/>
</dbReference>
<dbReference type="InterPro" id="IPR036397">
    <property type="entry name" value="RNaseH_sf"/>
</dbReference>
<dbReference type="Gene3D" id="3.30.420.10">
    <property type="entry name" value="Ribonuclease H-like superfamily/Ribonuclease H"/>
    <property type="match status" value="1"/>
</dbReference>
<dbReference type="Proteomes" id="UP001152795">
    <property type="component" value="Unassembled WGS sequence"/>
</dbReference>
<evidence type="ECO:0000313" key="2">
    <source>
        <dbReference type="Proteomes" id="UP001152795"/>
    </source>
</evidence>
<proteinExistence type="predicted"/>
<accession>A0A7D9KKP4</accession>
<dbReference type="SUPFAM" id="SSF53098">
    <property type="entry name" value="Ribonuclease H-like"/>
    <property type="match status" value="1"/>
</dbReference>
<dbReference type="InterPro" id="IPR001584">
    <property type="entry name" value="Integrase_cat-core"/>
</dbReference>
<dbReference type="EMBL" id="CACRXK020038208">
    <property type="protein sequence ID" value="CAB4045222.1"/>
    <property type="molecule type" value="Genomic_DNA"/>
</dbReference>
<sequence length="242" mass="26861">MATSDASAQACSKHLISWCSLFGTPETVVSDRGSQFCSKIWESTTKNLNIGHIKTTAYHPQSNGRVERAHRSLKDSLRSRLEGRTNWLSELPWALLGLHNSPNTDSGISPSEIVFGEKMRQPGLLQELPATSLSTDVWAAQLRAAVAAQSARAPLWHLGAKEKTFIPPALFECKRVLLRQDRNVPSLRPKFLGPFDVVQRNNKTFSIKTNNGVETVSIDRLKPFSEDLDRVQTSSDHLEGAM</sequence>